<gene>
    <name evidence="1" type="ORF">A6F54_82</name>
</gene>
<organism evidence="1">
    <name type="scientific">Microplitis mediator bracovirus</name>
    <dbReference type="NCBI Taxonomy" id="1836595"/>
    <lineage>
        <taxon>Viruses</taxon>
        <taxon>Viruses incertae sedis</taxon>
        <taxon>Polydnaviriformidae</taxon>
        <taxon>Bracoviriform</taxon>
    </lineage>
</organism>
<evidence type="ECO:0008006" key="2">
    <source>
        <dbReference type="Google" id="ProtNLM"/>
    </source>
</evidence>
<evidence type="ECO:0000313" key="1">
    <source>
        <dbReference type="EMBL" id="AOH69151.1"/>
    </source>
</evidence>
<sequence length="184" mass="22069">MSSKHVCLVPNEWGTYYASDTLEVILKKEISCNQITKKVEGIGINVEGVTAHLRYHKEQPWMRKDQDKRTWPNHREYFGVYLSCNDCREPLIYLLPREWLAISWNELSYVLFNEISSEYRKYKTINGMQINIEGVKAYLLHNNEEFWLRKCQDPRDKPDPKEYYSVFMPCIYCTDPNKPLYRRN</sequence>
<proteinExistence type="predicted"/>
<accession>A0A1D5APK3</accession>
<dbReference type="EMBL" id="KX223741">
    <property type="protein sequence ID" value="AOH69151.1"/>
    <property type="molecule type" value="Genomic_DNA"/>
</dbReference>
<name>A0A1D5APK3_9VIRU</name>
<protein>
    <recommendedName>
        <fullName evidence="2">BV6 family protein</fullName>
    </recommendedName>
</protein>
<reference evidence="1" key="1">
    <citation type="journal article" date="2016" name="PLoS ONE">
        <title>Analysis of Genetic Variation across the Encapsidated Genome of Microplitis demolitor Bracovirus in Parasitoid Wasps.</title>
        <authorList>
            <person name="Burke G.R."/>
        </authorList>
    </citation>
    <scope>NUCLEOTIDE SEQUENCE</scope>
    <source>
        <strain evidence="1">UGA</strain>
    </source>
</reference>